<name>A0A1J5NBP0_9BACT</name>
<dbReference type="InterPro" id="IPR011460">
    <property type="entry name" value="Lcl_C"/>
</dbReference>
<evidence type="ECO:0000259" key="1">
    <source>
        <dbReference type="Pfam" id="PF07603"/>
    </source>
</evidence>
<proteinExistence type="predicted"/>
<protein>
    <recommendedName>
        <fullName evidence="1">Lcl C-terminal domain-containing protein</fullName>
    </recommendedName>
</protein>
<dbReference type="PANTHER" id="PTHR35812">
    <property type="entry name" value="LIPOPROTEIN"/>
    <property type="match status" value="1"/>
</dbReference>
<feature type="domain" description="Lcl C-terminal" evidence="1">
    <location>
        <begin position="16"/>
        <end position="133"/>
    </location>
</feature>
<dbReference type="RefSeq" id="WP_071544317.1">
    <property type="nucleotide sequence ID" value="NZ_LKAQ01000001.1"/>
</dbReference>
<dbReference type="EMBL" id="LKAQ01000001">
    <property type="protein sequence ID" value="OIQ52240.1"/>
    <property type="molecule type" value="Genomic_DNA"/>
</dbReference>
<dbReference type="OrthoDB" id="9793251at2"/>
<reference evidence="2 3" key="1">
    <citation type="submission" date="2015-09" db="EMBL/GenBank/DDBJ databases">
        <title>Genome of Desulfovibrio dechloracetivorans BerOc1, a mercury methylating strain isolated from highly hydrocarbons and metals contaminated coastal sediments.</title>
        <authorList>
            <person name="Goni Urriza M."/>
            <person name="Gassie C."/>
            <person name="Bouchez O."/>
            <person name="Klopp C."/>
            <person name="Ranchou-Peyruse A."/>
            <person name="Remy G."/>
        </authorList>
    </citation>
    <scope>NUCLEOTIDE SEQUENCE [LARGE SCALE GENOMIC DNA]</scope>
    <source>
        <strain evidence="2 3">BerOc1</strain>
    </source>
</reference>
<dbReference type="PANTHER" id="PTHR35812:SF1">
    <property type="entry name" value="LIPOPROTEIN"/>
    <property type="match status" value="1"/>
</dbReference>
<organism evidence="2 3">
    <name type="scientific">Pseudodesulfovibrio hydrargyri</name>
    <dbReference type="NCBI Taxonomy" id="2125990"/>
    <lineage>
        <taxon>Bacteria</taxon>
        <taxon>Pseudomonadati</taxon>
        <taxon>Thermodesulfobacteriota</taxon>
        <taxon>Desulfovibrionia</taxon>
        <taxon>Desulfovibrionales</taxon>
        <taxon>Desulfovibrionaceae</taxon>
    </lineage>
</organism>
<evidence type="ECO:0000313" key="3">
    <source>
        <dbReference type="Proteomes" id="UP000181901"/>
    </source>
</evidence>
<dbReference type="Proteomes" id="UP000181901">
    <property type="component" value="Unassembled WGS sequence"/>
</dbReference>
<dbReference type="AlphaFoldDB" id="A0A1J5NBP0"/>
<accession>A0A1J5NBP0</accession>
<feature type="domain" description="Lcl C-terminal" evidence="1">
    <location>
        <begin position="184"/>
        <end position="297"/>
    </location>
</feature>
<comment type="caution">
    <text evidence="2">The sequence shown here is derived from an EMBL/GenBank/DDBJ whole genome shotgun (WGS) entry which is preliminary data.</text>
</comment>
<dbReference type="Pfam" id="PF07603">
    <property type="entry name" value="Lcl_C"/>
    <property type="match status" value="2"/>
</dbReference>
<evidence type="ECO:0000313" key="2">
    <source>
        <dbReference type="EMBL" id="OIQ52240.1"/>
    </source>
</evidence>
<sequence>MTGAAHESRFTVRGDVVEDNLTGLVWPRLAQPAETGLSWPETFQFVEAMNRDNRFGFADWRLPNRRELYSLVDHGQREPALPPGHPFEHVWAGKCWTATTSARDHAYAWWVQFSGGRMFFGNKADDAVVWPVRGESKALWATGQTGCFGTDGSPVDCAGSGQDGALRMGCLWPEPRFRENGDEVEDRMTGLVWRRSTDLAGGMVDRVAAGRAVDTLARETGLAWRLPAIMELESLTDCSRADPALPEGHPFKDVREAYWSSTDSGYDPTWSFCYYLHKGAVGVGFKARAEFHAWAVRSA</sequence>
<gene>
    <name evidence="2" type="ORF">BerOc1_00714</name>
</gene>
<keyword evidence="3" id="KW-1185">Reference proteome</keyword>